<comment type="caution">
    <text evidence="1">The sequence shown here is derived from an EMBL/GenBank/DDBJ whole genome shotgun (WGS) entry which is preliminary data.</text>
</comment>
<gene>
    <name evidence="1" type="ORF">AGERDE_LOCUS12487</name>
</gene>
<dbReference type="AlphaFoldDB" id="A0A9N9EFJ6"/>
<organism evidence="1 2">
    <name type="scientific">Ambispora gerdemannii</name>
    <dbReference type="NCBI Taxonomy" id="144530"/>
    <lineage>
        <taxon>Eukaryota</taxon>
        <taxon>Fungi</taxon>
        <taxon>Fungi incertae sedis</taxon>
        <taxon>Mucoromycota</taxon>
        <taxon>Glomeromycotina</taxon>
        <taxon>Glomeromycetes</taxon>
        <taxon>Archaeosporales</taxon>
        <taxon>Ambisporaceae</taxon>
        <taxon>Ambispora</taxon>
    </lineage>
</organism>
<evidence type="ECO:0000313" key="1">
    <source>
        <dbReference type="EMBL" id="CAG8676544.1"/>
    </source>
</evidence>
<feature type="non-terminal residue" evidence="1">
    <location>
        <position position="223"/>
    </location>
</feature>
<accession>A0A9N9EFJ6</accession>
<feature type="non-terminal residue" evidence="1">
    <location>
        <position position="1"/>
    </location>
</feature>
<sequence length="223" mass="25307">WTEIEVEDSDLYESFLMMHDVEDTIIKRTPTQNQKLTPCIVVDTNQGEIKRCDSTTSLRQLEQMIGTWEIDANAVEDAKDNDHHLGVCYSHFILDQNKLHDQGMKQSSVETVVRRIHETSMDATFKCHVSMLLIVSRLLRDPLHKNHSQVLMRITSAQNASNKRHCDDTSDALRDIGKWLISIAESSNLNLQEGLLALITPTLTILNKADQNSPEIETTNLPS</sequence>
<reference evidence="1" key="1">
    <citation type="submission" date="2021-06" db="EMBL/GenBank/DDBJ databases">
        <authorList>
            <person name="Kallberg Y."/>
            <person name="Tangrot J."/>
            <person name="Rosling A."/>
        </authorList>
    </citation>
    <scope>NUCLEOTIDE SEQUENCE</scope>
    <source>
        <strain evidence="1">MT106</strain>
    </source>
</reference>
<name>A0A9N9EFJ6_9GLOM</name>
<keyword evidence="2" id="KW-1185">Reference proteome</keyword>
<protein>
    <submittedName>
        <fullName evidence="1">11456_t:CDS:1</fullName>
    </submittedName>
</protein>
<dbReference type="Proteomes" id="UP000789831">
    <property type="component" value="Unassembled WGS sequence"/>
</dbReference>
<proteinExistence type="predicted"/>
<dbReference type="OrthoDB" id="2442935at2759"/>
<dbReference type="EMBL" id="CAJVPL010009036">
    <property type="protein sequence ID" value="CAG8676544.1"/>
    <property type="molecule type" value="Genomic_DNA"/>
</dbReference>
<evidence type="ECO:0000313" key="2">
    <source>
        <dbReference type="Proteomes" id="UP000789831"/>
    </source>
</evidence>